<dbReference type="GO" id="GO:0046872">
    <property type="term" value="F:metal ion binding"/>
    <property type="evidence" value="ECO:0007669"/>
    <property type="project" value="UniProtKB-KW"/>
</dbReference>
<keyword evidence="7" id="KW-1185">Reference proteome</keyword>
<evidence type="ECO:0000256" key="2">
    <source>
        <dbReference type="ARBA" id="ARBA00022723"/>
    </source>
</evidence>
<dbReference type="EMBL" id="CP042301">
    <property type="protein sequence ID" value="QDY99272.1"/>
    <property type="molecule type" value="Genomic_DNA"/>
</dbReference>
<dbReference type="PANTHER" id="PTHR33337:SF40">
    <property type="entry name" value="CENP-V_GFA DOMAIN-CONTAINING PROTEIN-RELATED"/>
    <property type="match status" value="1"/>
</dbReference>
<dbReference type="InterPro" id="IPR006913">
    <property type="entry name" value="CENP-V/GFA"/>
</dbReference>
<evidence type="ECO:0000313" key="6">
    <source>
        <dbReference type="EMBL" id="QDY99272.1"/>
    </source>
</evidence>
<evidence type="ECO:0000256" key="3">
    <source>
        <dbReference type="ARBA" id="ARBA00022833"/>
    </source>
</evidence>
<dbReference type="PANTHER" id="PTHR33337">
    <property type="entry name" value="GFA DOMAIN-CONTAINING PROTEIN"/>
    <property type="match status" value="1"/>
</dbReference>
<dbReference type="Proteomes" id="UP000321389">
    <property type="component" value="Chromosome"/>
</dbReference>
<protein>
    <submittedName>
        <fullName evidence="6">GFA family protein</fullName>
    </submittedName>
</protein>
<name>A0A5B8KUL9_9HYPH</name>
<keyword evidence="4" id="KW-0456">Lyase</keyword>
<comment type="similarity">
    <text evidence="1">Belongs to the Gfa family.</text>
</comment>
<dbReference type="KEGG" id="niy:FQ775_02185"/>
<proteinExistence type="inferred from homology"/>
<dbReference type="GO" id="GO:0016846">
    <property type="term" value="F:carbon-sulfur lyase activity"/>
    <property type="evidence" value="ECO:0007669"/>
    <property type="project" value="InterPro"/>
</dbReference>
<dbReference type="Pfam" id="PF04828">
    <property type="entry name" value="GFA"/>
    <property type="match status" value="1"/>
</dbReference>
<dbReference type="OrthoDB" id="9807246at2"/>
<dbReference type="Gene3D" id="3.90.1590.10">
    <property type="entry name" value="glutathione-dependent formaldehyde- activating enzyme (gfa)"/>
    <property type="match status" value="1"/>
</dbReference>
<dbReference type="AlphaFoldDB" id="A0A5B8KUL9"/>
<evidence type="ECO:0000256" key="1">
    <source>
        <dbReference type="ARBA" id="ARBA00005495"/>
    </source>
</evidence>
<keyword evidence="2" id="KW-0479">Metal-binding</keyword>
<dbReference type="RefSeq" id="WP_146297922.1">
    <property type="nucleotide sequence ID" value="NZ_CP042301.2"/>
</dbReference>
<reference evidence="6" key="1">
    <citation type="submission" date="2020-04" db="EMBL/GenBank/DDBJ databases">
        <title>Nitratireductor sp. nov. isolated from mangrove soil.</title>
        <authorList>
            <person name="Ye Y."/>
        </authorList>
    </citation>
    <scope>NUCLEOTIDE SEQUENCE</scope>
    <source>
        <strain evidence="6">SY7</strain>
    </source>
</reference>
<accession>A0A5B8KUL9</accession>
<gene>
    <name evidence="6" type="ORF">FQ775_02185</name>
</gene>
<evidence type="ECO:0000256" key="4">
    <source>
        <dbReference type="ARBA" id="ARBA00023239"/>
    </source>
</evidence>
<dbReference type="InterPro" id="IPR011057">
    <property type="entry name" value="Mss4-like_sf"/>
</dbReference>
<evidence type="ECO:0000313" key="7">
    <source>
        <dbReference type="Proteomes" id="UP000321389"/>
    </source>
</evidence>
<feature type="domain" description="CENP-V/GFA" evidence="5">
    <location>
        <begin position="6"/>
        <end position="124"/>
    </location>
</feature>
<sequence>MSTKTYIGGCACGAIRYETTQQPIFQNHCQCTDCQKRSGAGHGSYLTFPSRAEMTIVGEPSQWSVSADSGNEKTHAFCPTCGTPVYLTFAALPDLIAIHAGSLDEPDQFIPQALTYGVRGHAWDMMDPAVPKFDRMPPG</sequence>
<keyword evidence="3" id="KW-0862">Zinc</keyword>
<evidence type="ECO:0000259" key="5">
    <source>
        <dbReference type="PROSITE" id="PS51891"/>
    </source>
</evidence>
<dbReference type="PROSITE" id="PS51891">
    <property type="entry name" value="CENP_V_GFA"/>
    <property type="match status" value="1"/>
</dbReference>
<dbReference type="SUPFAM" id="SSF51316">
    <property type="entry name" value="Mss4-like"/>
    <property type="match status" value="1"/>
</dbReference>
<organism evidence="6 7">
    <name type="scientific">Nitratireductor mangrovi</name>
    <dbReference type="NCBI Taxonomy" id="2599600"/>
    <lineage>
        <taxon>Bacteria</taxon>
        <taxon>Pseudomonadati</taxon>
        <taxon>Pseudomonadota</taxon>
        <taxon>Alphaproteobacteria</taxon>
        <taxon>Hyphomicrobiales</taxon>
        <taxon>Phyllobacteriaceae</taxon>
        <taxon>Nitratireductor</taxon>
    </lineage>
</organism>